<dbReference type="InterPro" id="IPR001680">
    <property type="entry name" value="WD40_rpt"/>
</dbReference>
<dbReference type="GO" id="GO:0032527">
    <property type="term" value="P:protein exit from endoplasmic reticulum"/>
    <property type="evidence" value="ECO:0007669"/>
    <property type="project" value="TreeGrafter"/>
</dbReference>
<dbReference type="VEuPathDB" id="VectorBase:PHUM420010"/>
<gene>
    <name evidence="17" type="primary">8234470</name>
    <name evidence="16" type="ORF">Phum_PHUM420010</name>
</gene>
<dbReference type="CTD" id="8234470"/>
<keyword evidence="18" id="KW-1185">Reference proteome</keyword>
<evidence type="ECO:0000256" key="2">
    <source>
        <dbReference type="ARBA" id="ARBA00004567"/>
    </source>
</evidence>
<dbReference type="Proteomes" id="UP000009046">
    <property type="component" value="Unassembled WGS sequence"/>
</dbReference>
<feature type="repeat" description="WD" evidence="14">
    <location>
        <begin position="56"/>
        <end position="97"/>
    </location>
</feature>
<dbReference type="PANTHER" id="PTHR11024">
    <property type="entry name" value="NUCLEAR PORE COMPLEX PROTEIN SEC13 / SEH1 FAMILY MEMBER"/>
    <property type="match status" value="1"/>
</dbReference>
<accession>E0VSJ7</accession>
<keyword evidence="10" id="KW-0811">Translocation</keyword>
<dbReference type="PROSITE" id="PS50082">
    <property type="entry name" value="WD_REPEATS_2"/>
    <property type="match status" value="4"/>
</dbReference>
<evidence type="ECO:0000256" key="4">
    <source>
        <dbReference type="ARBA" id="ARBA00019195"/>
    </source>
</evidence>
<organism>
    <name type="scientific">Pediculus humanus subsp. corporis</name>
    <name type="common">Body louse</name>
    <dbReference type="NCBI Taxonomy" id="121224"/>
    <lineage>
        <taxon>Eukaryota</taxon>
        <taxon>Metazoa</taxon>
        <taxon>Ecdysozoa</taxon>
        <taxon>Arthropoda</taxon>
        <taxon>Hexapoda</taxon>
        <taxon>Insecta</taxon>
        <taxon>Pterygota</taxon>
        <taxon>Neoptera</taxon>
        <taxon>Paraneoptera</taxon>
        <taxon>Psocodea</taxon>
        <taxon>Troctomorpha</taxon>
        <taxon>Phthiraptera</taxon>
        <taxon>Anoplura</taxon>
        <taxon>Pediculidae</taxon>
        <taxon>Pediculus</taxon>
    </lineage>
</organism>
<dbReference type="InterPro" id="IPR037363">
    <property type="entry name" value="Sec13/Seh1_fam"/>
</dbReference>
<sequence>MRLIKNTDVKNRQKVGLIGKVGKIFLLTRHYYFVVTVYFFKFIKNIKMVTAINTFDTGHEDMIHDAELDYYGLRLATCSSDHSVKIYDVKNGAQTLLADLKGHYGPVWQISWAHPKFGNLLASCSYDRKVIIWKDMGEWKKLYEYPGHDSSVNSVQWAPYEFGLILACGSSDGSISILTGSGDGSTWDAKKITNAHTIGCNAVSWCPATVVNPVFDVNARAGPPVKRLVSGGCDNAVKIWKEDGDRWIEEAKLEVHSDWVRDVAWAPSLGLPKSLIASCSQDRRVIIWSSDDNINWTPTVLNTFDDVVWNVSWSLTGNILSVSGGDNKVSLWRENNEGQWMCISEVNKGQGTVSSNDQRAV</sequence>
<evidence type="ECO:0000256" key="14">
    <source>
        <dbReference type="PROSITE-ProRule" id="PRU00221"/>
    </source>
</evidence>
<dbReference type="EnsemblMetazoa" id="PHUM420010-RA">
    <property type="protein sequence ID" value="PHUM420010-PA"/>
    <property type="gene ID" value="PHUM420010"/>
</dbReference>
<keyword evidence="15" id="KW-1133">Transmembrane helix</keyword>
<dbReference type="InParanoid" id="E0VSJ7"/>
<evidence type="ECO:0000313" key="16">
    <source>
        <dbReference type="EMBL" id="EEB16353.1"/>
    </source>
</evidence>
<keyword evidence="7" id="KW-0677">Repeat</keyword>
<dbReference type="GO" id="GO:0030127">
    <property type="term" value="C:COPII vesicle coat"/>
    <property type="evidence" value="ECO:0007669"/>
    <property type="project" value="TreeGrafter"/>
</dbReference>
<feature type="transmembrane region" description="Helical" evidence="15">
    <location>
        <begin position="21"/>
        <end position="40"/>
    </location>
</feature>
<dbReference type="GO" id="GO:0005764">
    <property type="term" value="C:lysosome"/>
    <property type="evidence" value="ECO:0007669"/>
    <property type="project" value="UniProtKB-SubCell"/>
</dbReference>
<keyword evidence="12" id="KW-0458">Lysosome</keyword>
<reference evidence="17" key="3">
    <citation type="submission" date="2021-02" db="UniProtKB">
        <authorList>
            <consortium name="EnsemblMetazoa"/>
        </authorList>
    </citation>
    <scope>IDENTIFICATION</scope>
    <source>
        <strain evidence="17">USDA</strain>
    </source>
</reference>
<dbReference type="OMA" id="IWKEEGD"/>
<protein>
    <recommendedName>
        <fullName evidence="4">Protein SEC13 homolog</fullName>
    </recommendedName>
</protein>
<comment type="subcellular location">
    <subcellularLocation>
        <location evidence="1">Lysosome</location>
    </subcellularLocation>
    <subcellularLocation>
        <location evidence="2">Nucleus</location>
        <location evidence="2">Nuclear pore complex</location>
    </subcellularLocation>
</comment>
<dbReference type="InterPro" id="IPR015943">
    <property type="entry name" value="WD40/YVTN_repeat-like_dom_sf"/>
</dbReference>
<dbReference type="SMART" id="SM00320">
    <property type="entry name" value="WD40"/>
    <property type="match status" value="6"/>
</dbReference>
<dbReference type="EMBL" id="AAZO01005143">
    <property type="status" value="NOT_ANNOTATED_CDS"/>
    <property type="molecule type" value="Genomic_DNA"/>
</dbReference>
<dbReference type="FunFam" id="2.130.10.10:FF:000017">
    <property type="entry name" value="SEC13 homolog (S. cerevisiae)"/>
    <property type="match status" value="1"/>
</dbReference>
<reference evidence="16" key="1">
    <citation type="submission" date="2007-04" db="EMBL/GenBank/DDBJ databases">
        <title>Annotation of Pediculus humanus corporis strain USDA.</title>
        <authorList>
            <person name="Kirkness E."/>
            <person name="Hannick L."/>
            <person name="Hass B."/>
            <person name="Bruggner R."/>
            <person name="Lawson D."/>
            <person name="Bidwell S."/>
            <person name="Joardar V."/>
            <person name="Caler E."/>
            <person name="Walenz B."/>
            <person name="Inman J."/>
            <person name="Schobel S."/>
            <person name="Galinsky K."/>
            <person name="Amedeo P."/>
            <person name="Strausberg R."/>
        </authorList>
    </citation>
    <scope>NUCLEOTIDE SEQUENCE</scope>
    <source>
        <strain evidence="16">USDA</strain>
    </source>
</reference>
<feature type="repeat" description="WD" evidence="14">
    <location>
        <begin position="100"/>
        <end position="134"/>
    </location>
</feature>
<dbReference type="GeneID" id="8234470"/>
<keyword evidence="8" id="KW-0509">mRNA transport</keyword>
<reference evidence="16" key="2">
    <citation type="submission" date="2007-04" db="EMBL/GenBank/DDBJ databases">
        <title>The genome of the human body louse.</title>
        <authorList>
            <consortium name="The Human Body Louse Genome Consortium"/>
            <person name="Kirkness E."/>
            <person name="Walenz B."/>
            <person name="Hass B."/>
            <person name="Bruggner R."/>
            <person name="Strausberg R."/>
        </authorList>
    </citation>
    <scope>NUCLEOTIDE SEQUENCE</scope>
    <source>
        <strain evidence="16">USDA</strain>
    </source>
</reference>
<feature type="repeat" description="WD" evidence="14">
    <location>
        <begin position="145"/>
        <end position="177"/>
    </location>
</feature>
<dbReference type="GO" id="GO:0031080">
    <property type="term" value="C:nuclear pore outer ring"/>
    <property type="evidence" value="ECO:0007669"/>
    <property type="project" value="TreeGrafter"/>
</dbReference>
<evidence type="ECO:0000256" key="8">
    <source>
        <dbReference type="ARBA" id="ARBA00022816"/>
    </source>
</evidence>
<keyword evidence="9" id="KW-0653">Protein transport</keyword>
<dbReference type="RefSeq" id="XP_002429091.1">
    <property type="nucleotide sequence ID" value="XM_002429046.1"/>
</dbReference>
<keyword evidence="6 14" id="KW-0853">WD repeat</keyword>
<evidence type="ECO:0000256" key="1">
    <source>
        <dbReference type="ARBA" id="ARBA00004371"/>
    </source>
</evidence>
<evidence type="ECO:0000256" key="13">
    <source>
        <dbReference type="ARBA" id="ARBA00023242"/>
    </source>
</evidence>
<evidence type="ECO:0000256" key="10">
    <source>
        <dbReference type="ARBA" id="ARBA00023010"/>
    </source>
</evidence>
<evidence type="ECO:0000313" key="18">
    <source>
        <dbReference type="Proteomes" id="UP000009046"/>
    </source>
</evidence>
<evidence type="ECO:0000313" key="17">
    <source>
        <dbReference type="EnsemblMetazoa" id="PHUM420010-PA"/>
    </source>
</evidence>
<evidence type="ECO:0000256" key="7">
    <source>
        <dbReference type="ARBA" id="ARBA00022737"/>
    </source>
</evidence>
<keyword evidence="15" id="KW-0472">Membrane</keyword>
<dbReference type="PANTHER" id="PTHR11024:SF2">
    <property type="entry name" value="PROTEIN SEC13 HOMOLOG"/>
    <property type="match status" value="1"/>
</dbReference>
<dbReference type="OrthoDB" id="364224at2759"/>
<dbReference type="GO" id="GO:0006606">
    <property type="term" value="P:protein import into nucleus"/>
    <property type="evidence" value="ECO:0007669"/>
    <property type="project" value="TreeGrafter"/>
</dbReference>
<dbReference type="EMBL" id="DS235751">
    <property type="protein sequence ID" value="EEB16353.1"/>
    <property type="molecule type" value="Genomic_DNA"/>
</dbReference>
<dbReference type="STRING" id="121224.E0VSJ7"/>
<evidence type="ECO:0000256" key="9">
    <source>
        <dbReference type="ARBA" id="ARBA00022927"/>
    </source>
</evidence>
<dbReference type="Gene3D" id="2.130.10.10">
    <property type="entry name" value="YVTN repeat-like/Quinoprotein amine dehydrogenase"/>
    <property type="match status" value="1"/>
</dbReference>
<dbReference type="InterPro" id="IPR036322">
    <property type="entry name" value="WD40_repeat_dom_sf"/>
</dbReference>
<dbReference type="GO" id="GO:0090114">
    <property type="term" value="P:COPII-coated vesicle budding"/>
    <property type="evidence" value="ECO:0007669"/>
    <property type="project" value="TreeGrafter"/>
</dbReference>
<dbReference type="GO" id="GO:0032008">
    <property type="term" value="P:positive regulation of TOR signaling"/>
    <property type="evidence" value="ECO:0007669"/>
    <property type="project" value="TreeGrafter"/>
</dbReference>
<evidence type="ECO:0000256" key="15">
    <source>
        <dbReference type="SAM" id="Phobius"/>
    </source>
</evidence>
<evidence type="ECO:0000256" key="12">
    <source>
        <dbReference type="ARBA" id="ARBA00023228"/>
    </source>
</evidence>
<keyword evidence="5" id="KW-0813">Transport</keyword>
<proteinExistence type="inferred from homology"/>
<comment type="similarity">
    <text evidence="3">Belongs to the WD repeat SEC13 family.</text>
</comment>
<dbReference type="AlphaFoldDB" id="E0VSJ7"/>
<dbReference type="KEGG" id="phu:Phum_PHUM420010"/>
<dbReference type="GO" id="GO:0051028">
    <property type="term" value="P:mRNA transport"/>
    <property type="evidence" value="ECO:0007669"/>
    <property type="project" value="UniProtKB-KW"/>
</dbReference>
<evidence type="ECO:0000256" key="5">
    <source>
        <dbReference type="ARBA" id="ARBA00022448"/>
    </source>
</evidence>
<keyword evidence="11" id="KW-0906">Nuclear pore complex</keyword>
<evidence type="ECO:0000256" key="6">
    <source>
        <dbReference type="ARBA" id="ARBA00022574"/>
    </source>
</evidence>
<keyword evidence="15" id="KW-0812">Transmembrane</keyword>
<dbReference type="GO" id="GO:0005198">
    <property type="term" value="F:structural molecule activity"/>
    <property type="evidence" value="ECO:0007669"/>
    <property type="project" value="InterPro"/>
</dbReference>
<evidence type="ECO:0000256" key="11">
    <source>
        <dbReference type="ARBA" id="ARBA00023132"/>
    </source>
</evidence>
<evidence type="ECO:0000256" key="3">
    <source>
        <dbReference type="ARBA" id="ARBA00010102"/>
    </source>
</evidence>
<dbReference type="FunCoup" id="E0VSJ7">
    <property type="interactions" value="1994"/>
</dbReference>
<keyword evidence="13" id="KW-0539">Nucleus</keyword>
<dbReference type="eggNOG" id="KOG1332">
    <property type="taxonomic scope" value="Eukaryota"/>
</dbReference>
<name>E0VSJ7_PEDHC</name>
<feature type="repeat" description="WD" evidence="14">
    <location>
        <begin position="253"/>
        <end position="289"/>
    </location>
</feature>
<dbReference type="SUPFAM" id="SSF50978">
    <property type="entry name" value="WD40 repeat-like"/>
    <property type="match status" value="1"/>
</dbReference>
<dbReference type="Pfam" id="PF00400">
    <property type="entry name" value="WD40"/>
    <property type="match status" value="5"/>
</dbReference>
<dbReference type="HOGENOM" id="CLU_032441_0_1_1"/>